<evidence type="ECO:0000256" key="5">
    <source>
        <dbReference type="ARBA" id="ARBA00023242"/>
    </source>
</evidence>
<dbReference type="EMBL" id="JAWRVE010000020">
    <property type="protein sequence ID" value="KAL1875240.1"/>
    <property type="molecule type" value="Genomic_DNA"/>
</dbReference>
<keyword evidence="5" id="KW-0539">Nucleus</keyword>
<dbReference type="Proteomes" id="UP001583177">
    <property type="component" value="Unassembled WGS sequence"/>
</dbReference>
<dbReference type="Gene3D" id="4.10.240.10">
    <property type="entry name" value="Zn(2)-C6 fungal-type DNA-binding domain"/>
    <property type="match status" value="1"/>
</dbReference>
<organism evidence="8 9">
    <name type="scientific">Diaporthe australafricana</name>
    <dbReference type="NCBI Taxonomy" id="127596"/>
    <lineage>
        <taxon>Eukaryota</taxon>
        <taxon>Fungi</taxon>
        <taxon>Dikarya</taxon>
        <taxon>Ascomycota</taxon>
        <taxon>Pezizomycotina</taxon>
        <taxon>Sordariomycetes</taxon>
        <taxon>Sordariomycetidae</taxon>
        <taxon>Diaporthales</taxon>
        <taxon>Diaporthaceae</taxon>
        <taxon>Diaporthe</taxon>
    </lineage>
</organism>
<dbReference type="CDD" id="cd00067">
    <property type="entry name" value="GAL4"/>
    <property type="match status" value="1"/>
</dbReference>
<dbReference type="PANTHER" id="PTHR47660">
    <property type="entry name" value="TRANSCRIPTION FACTOR WITH C2H2 AND ZN(2)-CYS(6) DNA BINDING DOMAIN (EUROFUNG)-RELATED-RELATED"/>
    <property type="match status" value="1"/>
</dbReference>
<gene>
    <name evidence="8" type="ORF">Daus18300_003311</name>
</gene>
<evidence type="ECO:0000256" key="1">
    <source>
        <dbReference type="ARBA" id="ARBA00022723"/>
    </source>
</evidence>
<name>A0ABR3XHJ7_9PEZI</name>
<dbReference type="PROSITE" id="PS50048">
    <property type="entry name" value="ZN2_CY6_FUNGAL_2"/>
    <property type="match status" value="1"/>
</dbReference>
<evidence type="ECO:0000256" key="3">
    <source>
        <dbReference type="ARBA" id="ARBA00023015"/>
    </source>
</evidence>
<evidence type="ECO:0000313" key="8">
    <source>
        <dbReference type="EMBL" id="KAL1875240.1"/>
    </source>
</evidence>
<feature type="region of interest" description="Disordered" evidence="6">
    <location>
        <begin position="58"/>
        <end position="80"/>
    </location>
</feature>
<dbReference type="InterPro" id="IPR036864">
    <property type="entry name" value="Zn2-C6_fun-type_DNA-bd_sf"/>
</dbReference>
<dbReference type="SUPFAM" id="SSF57701">
    <property type="entry name" value="Zn2/Cys6 DNA-binding domain"/>
    <property type="match status" value="1"/>
</dbReference>
<evidence type="ECO:0000256" key="2">
    <source>
        <dbReference type="ARBA" id="ARBA00022833"/>
    </source>
</evidence>
<evidence type="ECO:0000313" key="9">
    <source>
        <dbReference type="Proteomes" id="UP001583177"/>
    </source>
</evidence>
<reference evidence="8 9" key="1">
    <citation type="journal article" date="2024" name="IMA Fungus">
        <title>IMA Genome - F19 : A genome assembly and annotation guide to empower mycologists, including annotated draft genome sequences of Ceratocystis pirilliformis, Diaporthe australafricana, Fusarium ophioides, Paecilomyces lecythidis, and Sporothrix stenoceras.</title>
        <authorList>
            <person name="Aylward J."/>
            <person name="Wilson A.M."/>
            <person name="Visagie C.M."/>
            <person name="Spraker J."/>
            <person name="Barnes I."/>
            <person name="Buitendag C."/>
            <person name="Ceriani C."/>
            <person name="Del Mar Angel L."/>
            <person name="du Plessis D."/>
            <person name="Fuchs T."/>
            <person name="Gasser K."/>
            <person name="Kramer D."/>
            <person name="Li W."/>
            <person name="Munsamy K."/>
            <person name="Piso A."/>
            <person name="Price J.L."/>
            <person name="Sonnekus B."/>
            <person name="Thomas C."/>
            <person name="van der Nest A."/>
            <person name="van Dijk A."/>
            <person name="van Heerden A."/>
            <person name="van Vuuren N."/>
            <person name="Yilmaz N."/>
            <person name="Duong T.A."/>
            <person name="van der Merwe N.A."/>
            <person name="Wingfield M.J."/>
            <person name="Wingfield B.D."/>
        </authorList>
    </citation>
    <scope>NUCLEOTIDE SEQUENCE [LARGE SCALE GENOMIC DNA]</scope>
    <source>
        <strain evidence="8 9">CMW 18300</strain>
    </source>
</reference>
<dbReference type="Pfam" id="PF00172">
    <property type="entry name" value="Zn_clus"/>
    <property type="match status" value="1"/>
</dbReference>
<sequence>MSASYSNPKAPDPPEKSRRKNCNACVWSKRRCDKRTPRCTRCAAKNFTCVYQSLPPSSATTTGGGGGTPAGADDYVGLEEGGVPAPPHSFDFNSLDSSHSESAAGTCNNSTLVMNELADRNATVTSPSIGLTLDANMMFDFNAVLIADSMQVGNMQSWEVQQTPVVVSKTLAPEVPHMGSICTERDEILGGFQPWHIYEPDSRIGYIVDYFTKLHITFAQTKETPFLHRHVYRGLHSTPRPLIAAYTAISAYTGRTAANKGWAIRAVCEGAAEVLKTAGDDAPAALTSHEKLARAQALWLLQTVRCFDGDVSLRAQAVRDMGVLKKWLKDLECLKDNLDDVHMLDDAALRQRPPRSWEGWVFNECVRRTVFVGNLLTSLFELLNGDCDDSFEDSDLAKWMTPHRWTFSKALWDAQSSPAFFSTWRDKPIFIINSFYVQIIPKVARPADIDEFARLFLILAFGVEETKHFMLQV</sequence>
<comment type="caution">
    <text evidence="8">The sequence shown here is derived from an EMBL/GenBank/DDBJ whole genome shotgun (WGS) entry which is preliminary data.</text>
</comment>
<keyword evidence="1" id="KW-0479">Metal-binding</keyword>
<evidence type="ECO:0000259" key="7">
    <source>
        <dbReference type="PROSITE" id="PS50048"/>
    </source>
</evidence>
<evidence type="ECO:0000256" key="4">
    <source>
        <dbReference type="ARBA" id="ARBA00023163"/>
    </source>
</evidence>
<dbReference type="InterPro" id="IPR001138">
    <property type="entry name" value="Zn2Cys6_DnaBD"/>
</dbReference>
<keyword evidence="3" id="KW-0805">Transcription regulation</keyword>
<keyword evidence="9" id="KW-1185">Reference proteome</keyword>
<evidence type="ECO:0000256" key="6">
    <source>
        <dbReference type="SAM" id="MobiDB-lite"/>
    </source>
</evidence>
<proteinExistence type="predicted"/>
<keyword evidence="2" id="KW-0862">Zinc</keyword>
<keyword evidence="4" id="KW-0804">Transcription</keyword>
<protein>
    <recommendedName>
        <fullName evidence="7">Zn(2)-C6 fungal-type domain-containing protein</fullName>
    </recommendedName>
</protein>
<accession>A0ABR3XHJ7</accession>
<feature type="domain" description="Zn(2)-C6 fungal-type" evidence="7">
    <location>
        <begin position="21"/>
        <end position="51"/>
    </location>
</feature>
<feature type="region of interest" description="Disordered" evidence="6">
    <location>
        <begin position="1"/>
        <end position="20"/>
    </location>
</feature>